<dbReference type="Gene3D" id="3.40.630.30">
    <property type="match status" value="1"/>
</dbReference>
<dbReference type="CDD" id="cd04301">
    <property type="entry name" value="NAT_SF"/>
    <property type="match status" value="1"/>
</dbReference>
<comment type="caution">
    <text evidence="4">The sequence shown here is derived from an EMBL/GenBank/DDBJ whole genome shotgun (WGS) entry which is preliminary data.</text>
</comment>
<evidence type="ECO:0000256" key="1">
    <source>
        <dbReference type="ARBA" id="ARBA00022679"/>
    </source>
</evidence>
<keyword evidence="2 4" id="KW-0012">Acyltransferase</keyword>
<sequence>MRQLYCRIATVDDVELLASVSRKTFFDTYNEFNTKEDMDLYMAQYFNLQTLVDEINNPLNIFVFVYDGDELSGYVKLSDSHVPDKLKGFTALEISRIYSIKEKIGKGVGKKLLDESIAIAKQKNKQLVWLIVWKENARAISFYQKNGFEIFDEQDFILGTDVQHDWKMKKNLF</sequence>
<dbReference type="PANTHER" id="PTHR43420">
    <property type="entry name" value="ACETYLTRANSFERASE"/>
    <property type="match status" value="1"/>
</dbReference>
<dbReference type="InterPro" id="IPR016181">
    <property type="entry name" value="Acyl_CoA_acyltransferase"/>
</dbReference>
<keyword evidence="1 4" id="KW-0808">Transferase</keyword>
<keyword evidence="4" id="KW-0378">Hydrolase</keyword>
<evidence type="ECO:0000259" key="3">
    <source>
        <dbReference type="PROSITE" id="PS51186"/>
    </source>
</evidence>
<dbReference type="InterPro" id="IPR050680">
    <property type="entry name" value="YpeA/RimI_acetyltransf"/>
</dbReference>
<proteinExistence type="predicted"/>
<accession>A0A1J5RMC5</accession>
<dbReference type="PROSITE" id="PS51186">
    <property type="entry name" value="GNAT"/>
    <property type="match status" value="1"/>
</dbReference>
<gene>
    <name evidence="4" type="primary">paiA_4</name>
    <name evidence="4" type="ORF">GALL_206360</name>
</gene>
<dbReference type="GO" id="GO:0008233">
    <property type="term" value="F:peptidase activity"/>
    <property type="evidence" value="ECO:0007669"/>
    <property type="project" value="UniProtKB-KW"/>
</dbReference>
<dbReference type="GO" id="GO:0016747">
    <property type="term" value="F:acyltransferase activity, transferring groups other than amino-acyl groups"/>
    <property type="evidence" value="ECO:0007669"/>
    <property type="project" value="InterPro"/>
</dbReference>
<dbReference type="GO" id="GO:0006508">
    <property type="term" value="P:proteolysis"/>
    <property type="evidence" value="ECO:0007669"/>
    <property type="project" value="UniProtKB-KW"/>
</dbReference>
<dbReference type="EMBL" id="MLJW01000134">
    <property type="protein sequence ID" value="OIQ97376.1"/>
    <property type="molecule type" value="Genomic_DNA"/>
</dbReference>
<evidence type="ECO:0000313" key="4">
    <source>
        <dbReference type="EMBL" id="OIQ97376.1"/>
    </source>
</evidence>
<dbReference type="InterPro" id="IPR000182">
    <property type="entry name" value="GNAT_dom"/>
</dbReference>
<dbReference type="PANTHER" id="PTHR43420:SF47">
    <property type="entry name" value="N-ACETYLTRANSFERASE DOMAIN-CONTAINING PROTEIN"/>
    <property type="match status" value="1"/>
</dbReference>
<feature type="domain" description="N-acetyltransferase" evidence="3">
    <location>
        <begin position="4"/>
        <end position="173"/>
    </location>
</feature>
<organism evidence="4">
    <name type="scientific">mine drainage metagenome</name>
    <dbReference type="NCBI Taxonomy" id="410659"/>
    <lineage>
        <taxon>unclassified sequences</taxon>
        <taxon>metagenomes</taxon>
        <taxon>ecological metagenomes</taxon>
    </lineage>
</organism>
<dbReference type="AlphaFoldDB" id="A0A1J5RMC5"/>
<keyword evidence="4" id="KW-0645">Protease</keyword>
<name>A0A1J5RMC5_9ZZZZ</name>
<dbReference type="Pfam" id="PF00583">
    <property type="entry name" value="Acetyltransf_1"/>
    <property type="match status" value="1"/>
</dbReference>
<reference evidence="4" key="1">
    <citation type="submission" date="2016-10" db="EMBL/GenBank/DDBJ databases">
        <title>Sequence of Gallionella enrichment culture.</title>
        <authorList>
            <person name="Poehlein A."/>
            <person name="Muehling M."/>
            <person name="Daniel R."/>
        </authorList>
    </citation>
    <scope>NUCLEOTIDE SEQUENCE</scope>
</reference>
<dbReference type="SUPFAM" id="SSF55729">
    <property type="entry name" value="Acyl-CoA N-acyltransferases (Nat)"/>
    <property type="match status" value="1"/>
</dbReference>
<dbReference type="EC" id="2.3.1.-" evidence="4"/>
<evidence type="ECO:0000256" key="2">
    <source>
        <dbReference type="ARBA" id="ARBA00023315"/>
    </source>
</evidence>
<protein>
    <submittedName>
        <fullName evidence="4">Protease synthase and sporulation negative regulatory protein PAI 1</fullName>
        <ecNumber evidence="4">2.3.1.-</ecNumber>
    </submittedName>
</protein>